<comment type="subcellular location">
    <subcellularLocation>
        <location evidence="1">Nucleus</location>
    </subcellularLocation>
</comment>
<feature type="region of interest" description="Disordered" evidence="5">
    <location>
        <begin position="110"/>
        <end position="195"/>
    </location>
</feature>
<keyword evidence="3" id="KW-0804">Transcription</keyword>
<evidence type="ECO:0000256" key="4">
    <source>
        <dbReference type="ARBA" id="ARBA00023242"/>
    </source>
</evidence>
<dbReference type="InterPro" id="IPR047288">
    <property type="entry name" value="Tudor_SGF29_rpt1"/>
</dbReference>
<protein>
    <recommendedName>
        <fullName evidence="6">SGF29 C-terminal domain-containing protein</fullName>
    </recommendedName>
</protein>
<feature type="compositionally biased region" description="Basic and acidic residues" evidence="5">
    <location>
        <begin position="159"/>
        <end position="179"/>
    </location>
</feature>
<gene>
    <name evidence="7" type="ORF">P691DRAFT_716647</name>
</gene>
<name>A0A9P5XPX3_9AGAR</name>
<dbReference type="PANTHER" id="PTHR21539">
    <property type="entry name" value="SAGA-ASSOCIATED FACTOR 29"/>
    <property type="match status" value="1"/>
</dbReference>
<evidence type="ECO:0000259" key="6">
    <source>
        <dbReference type="PROSITE" id="PS51518"/>
    </source>
</evidence>
<sequence length="331" mass="36092">MDRRRGINSRPATSEEVEYWTQAAEAIRVVTNKYPINSTTETIGRVNRLISAWPTDDTLPAEGIDAVKQTFKRLTNGLRDVETSALQEEKALDDAIERVEILIALRKAPEALPPEKRNKRPRPPSPSTPAASVLNPVKNSVSITLPARGSVGPSGATPRDAKARKDGRTDKFPLQEGRKVAFHPPPNKGAGGDTDENTWILALVTKCITSTKGTKYEVQDAEPQEDGQPGVTYVATMKSIIPLPDPNAAPGTSAHVSSYQGFPAGSTVMALYPDTSCFYRAEVIATPKEMHSTGRVVPSSKHMPTYKLKFEDDDNQEHAVAAQWVVEWPGN</sequence>
<dbReference type="GO" id="GO:0000124">
    <property type="term" value="C:SAGA complex"/>
    <property type="evidence" value="ECO:0007669"/>
    <property type="project" value="InterPro"/>
</dbReference>
<organism evidence="7 8">
    <name type="scientific">Macrolepiota fuliginosa MF-IS2</name>
    <dbReference type="NCBI Taxonomy" id="1400762"/>
    <lineage>
        <taxon>Eukaryota</taxon>
        <taxon>Fungi</taxon>
        <taxon>Dikarya</taxon>
        <taxon>Basidiomycota</taxon>
        <taxon>Agaricomycotina</taxon>
        <taxon>Agaricomycetes</taxon>
        <taxon>Agaricomycetidae</taxon>
        <taxon>Agaricales</taxon>
        <taxon>Agaricineae</taxon>
        <taxon>Agaricaceae</taxon>
        <taxon>Macrolepiota</taxon>
    </lineage>
</organism>
<evidence type="ECO:0000313" key="8">
    <source>
        <dbReference type="Proteomes" id="UP000807342"/>
    </source>
</evidence>
<dbReference type="Gene3D" id="2.30.30.140">
    <property type="match status" value="2"/>
</dbReference>
<dbReference type="GO" id="GO:0005634">
    <property type="term" value="C:nucleus"/>
    <property type="evidence" value="ECO:0007669"/>
    <property type="project" value="UniProtKB-SubCell"/>
</dbReference>
<proteinExistence type="predicted"/>
<dbReference type="Pfam" id="PF07039">
    <property type="entry name" value="SGF29_Tudor"/>
    <property type="match status" value="1"/>
</dbReference>
<accession>A0A9P5XPX3</accession>
<dbReference type="CDD" id="cd20394">
    <property type="entry name" value="Tudor_SGF29_rpt2"/>
    <property type="match status" value="1"/>
</dbReference>
<comment type="caution">
    <text evidence="7">The sequence shown here is derived from an EMBL/GenBank/DDBJ whole genome shotgun (WGS) entry which is preliminary data.</text>
</comment>
<dbReference type="InterPro" id="IPR010750">
    <property type="entry name" value="SGF29_tudor-like_dom"/>
</dbReference>
<dbReference type="EMBL" id="MU151052">
    <property type="protein sequence ID" value="KAF9454789.1"/>
    <property type="molecule type" value="Genomic_DNA"/>
</dbReference>
<evidence type="ECO:0000256" key="1">
    <source>
        <dbReference type="ARBA" id="ARBA00004123"/>
    </source>
</evidence>
<dbReference type="InterPro" id="IPR047287">
    <property type="entry name" value="Tudor_SGF29_rpt2"/>
</dbReference>
<dbReference type="AlphaFoldDB" id="A0A9P5XPX3"/>
<evidence type="ECO:0000256" key="5">
    <source>
        <dbReference type="SAM" id="MobiDB-lite"/>
    </source>
</evidence>
<reference evidence="7" key="1">
    <citation type="submission" date="2020-11" db="EMBL/GenBank/DDBJ databases">
        <authorList>
            <consortium name="DOE Joint Genome Institute"/>
            <person name="Ahrendt S."/>
            <person name="Riley R."/>
            <person name="Andreopoulos W."/>
            <person name="Labutti K."/>
            <person name="Pangilinan J."/>
            <person name="Ruiz-Duenas F.J."/>
            <person name="Barrasa J.M."/>
            <person name="Sanchez-Garcia M."/>
            <person name="Camarero S."/>
            <person name="Miyauchi S."/>
            <person name="Serrano A."/>
            <person name="Linde D."/>
            <person name="Babiker R."/>
            <person name="Drula E."/>
            <person name="Ayuso-Fernandez I."/>
            <person name="Pacheco R."/>
            <person name="Padilla G."/>
            <person name="Ferreira P."/>
            <person name="Barriuso J."/>
            <person name="Kellner H."/>
            <person name="Castanera R."/>
            <person name="Alfaro M."/>
            <person name="Ramirez L."/>
            <person name="Pisabarro A.G."/>
            <person name="Kuo A."/>
            <person name="Tritt A."/>
            <person name="Lipzen A."/>
            <person name="He G."/>
            <person name="Yan M."/>
            <person name="Ng V."/>
            <person name="Cullen D."/>
            <person name="Martin F."/>
            <person name="Rosso M.-N."/>
            <person name="Henrissat B."/>
            <person name="Hibbett D."/>
            <person name="Martinez A.T."/>
            <person name="Grigoriev I.V."/>
        </authorList>
    </citation>
    <scope>NUCLEOTIDE SEQUENCE</scope>
    <source>
        <strain evidence="7">MF-IS2</strain>
    </source>
</reference>
<keyword evidence="4" id="KW-0539">Nucleus</keyword>
<feature type="domain" description="SGF29 C-terminal" evidence="6">
    <location>
        <begin position="170"/>
        <end position="331"/>
    </location>
</feature>
<keyword evidence="2" id="KW-0805">Transcription regulation</keyword>
<keyword evidence="8" id="KW-1185">Reference proteome</keyword>
<evidence type="ECO:0000256" key="2">
    <source>
        <dbReference type="ARBA" id="ARBA00023015"/>
    </source>
</evidence>
<dbReference type="PANTHER" id="PTHR21539:SF0">
    <property type="entry name" value="SAGA-ASSOCIATED FACTOR 29"/>
    <property type="match status" value="1"/>
</dbReference>
<dbReference type="InterPro" id="IPR037802">
    <property type="entry name" value="SGF29"/>
</dbReference>
<evidence type="ECO:0000313" key="7">
    <source>
        <dbReference type="EMBL" id="KAF9454789.1"/>
    </source>
</evidence>
<dbReference type="Proteomes" id="UP000807342">
    <property type="component" value="Unassembled WGS sequence"/>
</dbReference>
<dbReference type="PROSITE" id="PS51518">
    <property type="entry name" value="SGF29_C"/>
    <property type="match status" value="1"/>
</dbReference>
<dbReference type="OrthoDB" id="10265994at2759"/>
<evidence type="ECO:0000256" key="3">
    <source>
        <dbReference type="ARBA" id="ARBA00023163"/>
    </source>
</evidence>
<dbReference type="CDD" id="cd20393">
    <property type="entry name" value="Tudor_SGF29_rpt1"/>
    <property type="match status" value="1"/>
</dbReference>